<reference evidence="1 2" key="1">
    <citation type="submission" date="2018-06" db="EMBL/GenBank/DDBJ databases">
        <title>Comparative genomics reveals the genomic features of Rhizophagus irregularis, R. cerebriforme, R. diaphanum and Gigaspora rosea, and their symbiotic lifestyle signature.</title>
        <authorList>
            <person name="Morin E."/>
            <person name="San Clemente H."/>
            <person name="Chen E.C.H."/>
            <person name="De La Providencia I."/>
            <person name="Hainaut M."/>
            <person name="Kuo A."/>
            <person name="Kohler A."/>
            <person name="Murat C."/>
            <person name="Tang N."/>
            <person name="Roy S."/>
            <person name="Loubradou J."/>
            <person name="Henrissat B."/>
            <person name="Grigoriev I.V."/>
            <person name="Corradi N."/>
            <person name="Roux C."/>
            <person name="Martin F.M."/>
        </authorList>
    </citation>
    <scope>NUCLEOTIDE SEQUENCE [LARGE SCALE GENOMIC DNA]</scope>
    <source>
        <strain evidence="1 2">DAOM 194757</strain>
    </source>
</reference>
<keyword evidence="2" id="KW-1185">Reference proteome</keyword>
<dbReference type="OrthoDB" id="2404728at2759"/>
<dbReference type="Proteomes" id="UP000266673">
    <property type="component" value="Unassembled WGS sequence"/>
</dbReference>
<dbReference type="Gene3D" id="3.80.10.10">
    <property type="entry name" value="Ribonuclease Inhibitor"/>
    <property type="match status" value="2"/>
</dbReference>
<evidence type="ECO:0008006" key="3">
    <source>
        <dbReference type="Google" id="ProtNLM"/>
    </source>
</evidence>
<gene>
    <name evidence="1" type="ORF">C2G38_2225215</name>
</gene>
<dbReference type="PANTHER" id="PTHR24114:SF2">
    <property type="entry name" value="F-BOX DOMAIN-CONTAINING PROTEIN-RELATED"/>
    <property type="match status" value="1"/>
</dbReference>
<dbReference type="AlphaFoldDB" id="A0A397U2Y4"/>
<dbReference type="EMBL" id="QKWP01002425">
    <property type="protein sequence ID" value="RIB03387.1"/>
    <property type="molecule type" value="Genomic_DNA"/>
</dbReference>
<dbReference type="InterPro" id="IPR052394">
    <property type="entry name" value="LRR-containing"/>
</dbReference>
<sequence>MDLLQLPTGYSTAHPPCPELCDSCGGSLVDNNGIVFVCGHSYHIGCYDKKCNHCVEFYKKGIHKNVKKFLTRIKKGENTLTKEDLDEALANYNNTILTYLDLWSNNLGIEGGIELAKSLYKNNSLTYLILNNNQIGSEGGKAFAKVLEENITLKSLALDCNQIGNEGGKELAKALYKNNTLTSLDLCDNELNNKDGKAFEKILGKNTTLISLYLDNNRINESIINRIVILLTKN</sequence>
<comment type="caution">
    <text evidence="1">The sequence shown here is derived from an EMBL/GenBank/DDBJ whole genome shotgun (WGS) entry which is preliminary data.</text>
</comment>
<proteinExistence type="predicted"/>
<protein>
    <recommendedName>
        <fullName evidence="3">RING-type domain-containing protein</fullName>
    </recommendedName>
</protein>
<evidence type="ECO:0000313" key="1">
    <source>
        <dbReference type="EMBL" id="RIB03387.1"/>
    </source>
</evidence>
<evidence type="ECO:0000313" key="2">
    <source>
        <dbReference type="Proteomes" id="UP000266673"/>
    </source>
</evidence>
<dbReference type="InterPro" id="IPR001611">
    <property type="entry name" value="Leu-rich_rpt"/>
</dbReference>
<dbReference type="PANTHER" id="PTHR24114">
    <property type="entry name" value="LEUCINE RICH REPEAT FAMILY PROTEIN"/>
    <property type="match status" value="1"/>
</dbReference>
<accession>A0A397U2Y4</accession>
<dbReference type="InterPro" id="IPR032675">
    <property type="entry name" value="LRR_dom_sf"/>
</dbReference>
<dbReference type="Pfam" id="PF13516">
    <property type="entry name" value="LRR_6"/>
    <property type="match status" value="4"/>
</dbReference>
<organism evidence="1 2">
    <name type="scientific">Gigaspora rosea</name>
    <dbReference type="NCBI Taxonomy" id="44941"/>
    <lineage>
        <taxon>Eukaryota</taxon>
        <taxon>Fungi</taxon>
        <taxon>Fungi incertae sedis</taxon>
        <taxon>Mucoromycota</taxon>
        <taxon>Glomeromycotina</taxon>
        <taxon>Glomeromycetes</taxon>
        <taxon>Diversisporales</taxon>
        <taxon>Gigasporaceae</taxon>
        <taxon>Gigaspora</taxon>
    </lineage>
</organism>
<dbReference type="SUPFAM" id="SSF52047">
    <property type="entry name" value="RNI-like"/>
    <property type="match status" value="1"/>
</dbReference>
<name>A0A397U2Y4_9GLOM</name>
<dbReference type="SMART" id="SM00368">
    <property type="entry name" value="LRR_RI"/>
    <property type="match status" value="4"/>
</dbReference>